<dbReference type="SMR" id="A0A7M7QLB8"/>
<dbReference type="RefSeq" id="XP_008215927.1">
    <property type="nucleotide sequence ID" value="XM_008217705.4"/>
</dbReference>
<feature type="region of interest" description="Disordered" evidence="2">
    <location>
        <begin position="1031"/>
        <end position="1150"/>
    </location>
</feature>
<feature type="compositionally biased region" description="Basic residues" evidence="2">
    <location>
        <begin position="8"/>
        <end position="23"/>
    </location>
</feature>
<dbReference type="GeneID" id="100124225"/>
<evidence type="ECO:0000313" key="5">
    <source>
        <dbReference type="Proteomes" id="UP000002358"/>
    </source>
</evidence>
<dbReference type="SMART" id="SM01300">
    <property type="entry name" value="PEHE"/>
    <property type="match status" value="1"/>
</dbReference>
<feature type="region of interest" description="Disordered" evidence="2">
    <location>
        <begin position="1169"/>
        <end position="1231"/>
    </location>
</feature>
<dbReference type="OrthoDB" id="6022640at2759"/>
<evidence type="ECO:0000259" key="3">
    <source>
        <dbReference type="SMART" id="SM01300"/>
    </source>
</evidence>
<dbReference type="GO" id="GO:0035035">
    <property type="term" value="F:histone acetyltransferase binding"/>
    <property type="evidence" value="ECO:0007669"/>
    <property type="project" value="TreeGrafter"/>
</dbReference>
<feature type="coiled-coil region" evidence="1">
    <location>
        <begin position="383"/>
        <end position="417"/>
    </location>
</feature>
<dbReference type="CTD" id="25936"/>
<evidence type="ECO:0000256" key="1">
    <source>
        <dbReference type="SAM" id="Coils"/>
    </source>
</evidence>
<feature type="compositionally biased region" description="Low complexity" evidence="2">
    <location>
        <begin position="662"/>
        <end position="678"/>
    </location>
</feature>
<dbReference type="PANTHER" id="PTHR22443:SF18">
    <property type="entry name" value="NON-SPECIFIC LETHAL 1, ISOFORM M"/>
    <property type="match status" value="1"/>
</dbReference>
<dbReference type="EnsemblMetazoa" id="XM_031932476">
    <property type="protein sequence ID" value="XP_031788336"/>
    <property type="gene ID" value="LOC100124225"/>
</dbReference>
<feature type="region of interest" description="Disordered" evidence="2">
    <location>
        <begin position="1"/>
        <end position="38"/>
    </location>
</feature>
<protein>
    <recommendedName>
        <fullName evidence="3">PEHE domain-containing protein</fullName>
    </recommendedName>
</protein>
<sequence>MGVSPRWTARRGRRRLRRPRRRSSGSSSSGGSSSVAGRPSWLNVEASALPTSVAVMAPALTEAGPQKAENLLKPAGGFLSAEQAKQVCLSATLRPTTTTATTTTTSTTAELIKVCQNREILAQFVVSANVQPSKIDEQCLYGIPKDLINDVINLKFGSGFDSLSDLIAGAPRKESAPAAVRKSQVSGGAAIMNDPSMGDSADSMCFFKQIMGPGEAEESCEIAEIVGEAAKAGQSVDENNDETTANAEDKQQTDEEVRSLEQLMGFDSDMNVQSADIGQNVEELLQVIKCMENAAEVGNVIDGDGACSDVDISVQSASEGVSEIFADGEGFSLTLLNEVAMMGLVNDNLSDSGVVATDHPTQETSPLIHEQQLRLEQQQTAKIDQVAQNQAQVERRQHDLERRLACLKRRAQKIQARQVGEHAAEETGHVLELAQQNAQKAFYEDLASLGPKAGNTRNFPDLAGNLNSFMQKVEKHCTAQSTSIAVRPRSVCRYFGAGSKDNYVNTTANRVPAFGVPQIKLDKVQVENVAGPLATSLKIIQNHYDSDVTASSSGGESCDEMQIFNNTQQQPLSIIKRASWRYAQDRANVAARWTWLQTQISDLEYKIRQHNEMQRQIRTAKGLVMLEAESPSAAVNGYSGLLPGSTLGRGCSYDGATTSMPSTSEAGTSASTGGFGSSRTRPFVRSMYRKRKLVQLDGLHELSKKAARPATIRCSCDGSHAPCAVCTGRTDPCPSHDALELLSTPERIAAVDPSFHPVLSMPDDVTHTVHMDAIMRSSEWQQKMMRGGARILKLKDKDGNERRNRKVSDHHTKYPARLKKSPTSLITAPTDSTGIKQKVLKGKRSRSSTERTNHGIGRKRGPKQQSQSQSLQTSSALDDEEEASALSSSSKYSSPVPSPLQPGGANATATLGTVGTTTGSAAATTVPLPPPEKNTLKEKSFNSHSHSRLRQNSYDIDNIVIPYSVASATRLEKLPYKEIQIPKWRLCDNSSNSSDVNNGAVQKSLPDSDVEDVSEEAIALRHERSEREENKRFMTFINLPQSRMRHSRRTDSRTDSGANTPDPMSPHASDFGGDITMSPITSPPATPSNVHDSEHSQQQQTETHHRSGSLQNALRRRTMSSSARSQKDEANNSVIEEEHEQVLPYEPRRFPLTDEDYDKMLEAMPGGHLQASSMSACSPAVQKVDDIDSQESDSTESALCDMEGEDPNDPEWTVAEARETEKERIRPTAKR</sequence>
<feature type="compositionally biased region" description="Low complexity" evidence="2">
    <location>
        <begin position="903"/>
        <end position="925"/>
    </location>
</feature>
<feature type="compositionally biased region" description="Low complexity" evidence="2">
    <location>
        <begin position="24"/>
        <end position="38"/>
    </location>
</feature>
<name>A0A7M7QLB8_NASVI</name>
<dbReference type="EnsemblMetazoa" id="XM_031932475">
    <property type="protein sequence ID" value="XP_031788335"/>
    <property type="gene ID" value="LOC100124225"/>
</dbReference>
<feature type="compositionally biased region" description="Polar residues" evidence="2">
    <location>
        <begin position="821"/>
        <end position="835"/>
    </location>
</feature>
<dbReference type="InParanoid" id="A0A7M7QLB8"/>
<feature type="compositionally biased region" description="Low complexity" evidence="2">
    <location>
        <begin position="864"/>
        <end position="876"/>
    </location>
</feature>
<dbReference type="Proteomes" id="UP000002358">
    <property type="component" value="Chromosome 5"/>
</dbReference>
<keyword evidence="1" id="KW-0175">Coiled coil</keyword>
<feature type="region of interest" description="Disordered" evidence="2">
    <location>
        <begin position="231"/>
        <end position="254"/>
    </location>
</feature>
<dbReference type="GO" id="GO:0044545">
    <property type="term" value="C:NSL complex"/>
    <property type="evidence" value="ECO:0007669"/>
    <property type="project" value="TreeGrafter"/>
</dbReference>
<feature type="compositionally biased region" description="Basic and acidic residues" evidence="2">
    <location>
        <begin position="1216"/>
        <end position="1231"/>
    </location>
</feature>
<dbReference type="RefSeq" id="XP_031788337.1">
    <property type="nucleotide sequence ID" value="XM_031932477.2"/>
</dbReference>
<accession>A0A7M7QLB8</accession>
<dbReference type="FunCoup" id="A0A7M7QLB8">
    <property type="interactions" value="255"/>
</dbReference>
<dbReference type="EnsemblMetazoa" id="XM_008217705">
    <property type="protein sequence ID" value="XP_008215927"/>
    <property type="gene ID" value="LOC100124225"/>
</dbReference>
<evidence type="ECO:0000313" key="4">
    <source>
        <dbReference type="EnsemblMetazoa" id="XP_031788336"/>
    </source>
</evidence>
<feature type="region of interest" description="Disordered" evidence="2">
    <location>
        <begin position="793"/>
        <end position="949"/>
    </location>
</feature>
<feature type="compositionally biased region" description="Basic and acidic residues" evidence="2">
    <location>
        <begin position="793"/>
        <end position="812"/>
    </location>
</feature>
<feature type="compositionally biased region" description="Low complexity" evidence="2">
    <location>
        <begin position="884"/>
        <end position="895"/>
    </location>
</feature>
<dbReference type="PANTHER" id="PTHR22443">
    <property type="entry name" value="NON-SPECIFIC LETHAL 1, ISOFORM M"/>
    <property type="match status" value="1"/>
</dbReference>
<dbReference type="InterPro" id="IPR029332">
    <property type="entry name" value="PEHE_dom"/>
</dbReference>
<dbReference type="RefSeq" id="XP_031788335.1">
    <property type="nucleotide sequence ID" value="XM_031932475.2"/>
</dbReference>
<dbReference type="InterPro" id="IPR026180">
    <property type="entry name" value="NSL1"/>
</dbReference>
<feature type="domain" description="PEHE" evidence="3">
    <location>
        <begin position="979"/>
        <end position="1130"/>
    </location>
</feature>
<organism evidence="4 5">
    <name type="scientific">Nasonia vitripennis</name>
    <name type="common">Parasitic wasp</name>
    <dbReference type="NCBI Taxonomy" id="7425"/>
    <lineage>
        <taxon>Eukaryota</taxon>
        <taxon>Metazoa</taxon>
        <taxon>Ecdysozoa</taxon>
        <taxon>Arthropoda</taxon>
        <taxon>Hexapoda</taxon>
        <taxon>Insecta</taxon>
        <taxon>Pterygota</taxon>
        <taxon>Neoptera</taxon>
        <taxon>Endopterygota</taxon>
        <taxon>Hymenoptera</taxon>
        <taxon>Apocrita</taxon>
        <taxon>Proctotrupomorpha</taxon>
        <taxon>Chalcidoidea</taxon>
        <taxon>Pteromalidae</taxon>
        <taxon>Pteromalinae</taxon>
        <taxon>Nasonia</taxon>
    </lineage>
</organism>
<keyword evidence="5" id="KW-1185">Reference proteome</keyword>
<dbReference type="RefSeq" id="XP_031788336.1">
    <property type="nucleotide sequence ID" value="XM_031932476.2"/>
</dbReference>
<proteinExistence type="predicted"/>
<dbReference type="AlphaFoldDB" id="A0A7M7QLB8"/>
<dbReference type="EnsemblMetazoa" id="XM_016981030">
    <property type="protein sequence ID" value="XP_016836519"/>
    <property type="gene ID" value="LOC100124225"/>
</dbReference>
<dbReference type="RefSeq" id="XP_016836519.1">
    <property type="nucleotide sequence ID" value="XM_016981030.3"/>
</dbReference>
<evidence type="ECO:0000256" key="2">
    <source>
        <dbReference type="SAM" id="MobiDB-lite"/>
    </source>
</evidence>
<dbReference type="EnsemblMetazoa" id="XM_031932477">
    <property type="protein sequence ID" value="XP_031788337"/>
    <property type="gene ID" value="LOC100124225"/>
</dbReference>
<reference evidence="4" key="1">
    <citation type="submission" date="2021-01" db="UniProtKB">
        <authorList>
            <consortium name="EnsemblMetazoa"/>
        </authorList>
    </citation>
    <scope>IDENTIFICATION</scope>
</reference>
<feature type="region of interest" description="Disordered" evidence="2">
    <location>
        <begin position="658"/>
        <end position="678"/>
    </location>
</feature>
<feature type="region of interest" description="Disordered" evidence="2">
    <location>
        <begin position="990"/>
        <end position="1012"/>
    </location>
</feature>